<evidence type="ECO:0000313" key="2">
    <source>
        <dbReference type="EMBL" id="GFJ76040.1"/>
    </source>
</evidence>
<evidence type="ECO:0008006" key="4">
    <source>
        <dbReference type="Google" id="ProtNLM"/>
    </source>
</evidence>
<name>A0A6V8JXL8_9ACTN</name>
<organism evidence="2 3">
    <name type="scientific">Phytohabitans houttuyneae</name>
    <dbReference type="NCBI Taxonomy" id="1076126"/>
    <lineage>
        <taxon>Bacteria</taxon>
        <taxon>Bacillati</taxon>
        <taxon>Actinomycetota</taxon>
        <taxon>Actinomycetes</taxon>
        <taxon>Micromonosporales</taxon>
        <taxon>Micromonosporaceae</taxon>
    </lineage>
</organism>
<proteinExistence type="predicted"/>
<keyword evidence="3" id="KW-1185">Reference proteome</keyword>
<comment type="caution">
    <text evidence="2">The sequence shown here is derived from an EMBL/GenBank/DDBJ whole genome shotgun (WGS) entry which is preliminary data.</text>
</comment>
<evidence type="ECO:0000313" key="3">
    <source>
        <dbReference type="Proteomes" id="UP000482800"/>
    </source>
</evidence>
<reference evidence="2 3" key="2">
    <citation type="submission" date="2020-03" db="EMBL/GenBank/DDBJ databases">
        <authorList>
            <person name="Ichikawa N."/>
            <person name="Kimura A."/>
            <person name="Kitahashi Y."/>
            <person name="Uohara A."/>
        </authorList>
    </citation>
    <scope>NUCLEOTIDE SEQUENCE [LARGE SCALE GENOMIC DNA]</scope>
    <source>
        <strain evidence="2 3">NBRC 108639</strain>
    </source>
</reference>
<dbReference type="RefSeq" id="WP_246273114.1">
    <property type="nucleotide sequence ID" value="NZ_BAABGO010000056.1"/>
</dbReference>
<accession>A0A6V8JXL8</accession>
<dbReference type="EMBL" id="BLPF01000001">
    <property type="protein sequence ID" value="GFJ76040.1"/>
    <property type="molecule type" value="Genomic_DNA"/>
</dbReference>
<reference evidence="2 3" key="1">
    <citation type="submission" date="2020-03" db="EMBL/GenBank/DDBJ databases">
        <title>Whole genome shotgun sequence of Phytohabitans houttuyneae NBRC 108639.</title>
        <authorList>
            <person name="Komaki H."/>
            <person name="Tamura T."/>
        </authorList>
    </citation>
    <scope>NUCLEOTIDE SEQUENCE [LARGE SCALE GENOMIC DNA]</scope>
    <source>
        <strain evidence="2 3">NBRC 108639</strain>
    </source>
</reference>
<dbReference type="Proteomes" id="UP000482800">
    <property type="component" value="Unassembled WGS sequence"/>
</dbReference>
<evidence type="ECO:0000256" key="1">
    <source>
        <dbReference type="SAM" id="MobiDB-lite"/>
    </source>
</evidence>
<dbReference type="AlphaFoldDB" id="A0A6V8JXL8"/>
<feature type="region of interest" description="Disordered" evidence="1">
    <location>
        <begin position="66"/>
        <end position="89"/>
    </location>
</feature>
<protein>
    <recommendedName>
        <fullName evidence="4">OmpR/PhoB-type domain-containing protein</fullName>
    </recommendedName>
</protein>
<sequence length="101" mass="10873">MATVRVYVMHLRRLLDDGSGAALETRHHGYRLVVGDADLDARVSDRLYRLREQLMLALCGCGRRGRGAGGVPPGSRPARRGARPGARPGLQGLHLAILAGH</sequence>
<gene>
    <name evidence="2" type="ORF">Phou_002200</name>
</gene>